<dbReference type="RefSeq" id="WP_230438962.1">
    <property type="nucleotide sequence ID" value="NZ_CP087715.1"/>
</dbReference>
<evidence type="ECO:0000313" key="6">
    <source>
        <dbReference type="EMBL" id="MFD1217848.1"/>
    </source>
</evidence>
<dbReference type="SMART" id="SM00342">
    <property type="entry name" value="HTH_ARAC"/>
    <property type="match status" value="1"/>
</dbReference>
<sequence>MKEYIFNIHDLTLIMTVAECLLLCVFQQALPIRDRNYGRLLSLFLLTVATAAACTLLLWNDQFRPSSPLGQTLQPYLLFTTLMLKGPAFYLFVSALTKHDLRLQRRHALHLTPALLMAILIFAFGLSSDDLRYVRTGAEALPIGLVDRVWDLAKLVPLAYALAAVLMLRRYRGELEDEYSHFSTTELSWLNILTYGVLISWSWSLLVHLLGYRIPASTADMLGIIDNYTTCILVNAFFAYSLSYAHQLLATRPQPSRESSEEKPPESAVARVRQAMETEKIYLKKNLSLDIFSKSIQLSPRVVSSVVNKHFGTNFFEFINTYRVEEAKALLADASRAEMTIMDILLECGFNSKSAFNRFFSRLTGMSPREYRKQALEKSQLATAS</sequence>
<dbReference type="InterPro" id="IPR020449">
    <property type="entry name" value="Tscrpt_reg_AraC-type_HTH"/>
</dbReference>
<accession>A0ABW3UA94</accession>
<evidence type="ECO:0000256" key="3">
    <source>
        <dbReference type="ARBA" id="ARBA00023163"/>
    </source>
</evidence>
<evidence type="ECO:0000256" key="1">
    <source>
        <dbReference type="ARBA" id="ARBA00023015"/>
    </source>
</evidence>
<dbReference type="PROSITE" id="PS00041">
    <property type="entry name" value="HTH_ARAC_FAMILY_1"/>
    <property type="match status" value="1"/>
</dbReference>
<keyword evidence="4" id="KW-0472">Membrane</keyword>
<evidence type="ECO:0000313" key="7">
    <source>
        <dbReference type="Proteomes" id="UP001597264"/>
    </source>
</evidence>
<evidence type="ECO:0000256" key="2">
    <source>
        <dbReference type="ARBA" id="ARBA00023125"/>
    </source>
</evidence>
<dbReference type="Proteomes" id="UP001597264">
    <property type="component" value="Unassembled WGS sequence"/>
</dbReference>
<keyword evidence="2" id="KW-0238">DNA-binding</keyword>
<evidence type="ECO:0000256" key="4">
    <source>
        <dbReference type="SAM" id="Phobius"/>
    </source>
</evidence>
<dbReference type="PROSITE" id="PS01124">
    <property type="entry name" value="HTH_ARAC_FAMILY_2"/>
    <property type="match status" value="1"/>
</dbReference>
<keyword evidence="3" id="KW-0804">Transcription</keyword>
<dbReference type="InterPro" id="IPR018060">
    <property type="entry name" value="HTH_AraC"/>
</dbReference>
<feature type="domain" description="HTH araC/xylS-type" evidence="5">
    <location>
        <begin position="266"/>
        <end position="374"/>
    </location>
</feature>
<organism evidence="6 7">
    <name type="scientific">Microbulbifer celer</name>
    <dbReference type="NCBI Taxonomy" id="435905"/>
    <lineage>
        <taxon>Bacteria</taxon>
        <taxon>Pseudomonadati</taxon>
        <taxon>Pseudomonadota</taxon>
        <taxon>Gammaproteobacteria</taxon>
        <taxon>Cellvibrionales</taxon>
        <taxon>Microbulbiferaceae</taxon>
        <taxon>Microbulbifer</taxon>
    </lineage>
</organism>
<name>A0ABW3UA94_9GAMM</name>
<dbReference type="SUPFAM" id="SSF46689">
    <property type="entry name" value="Homeodomain-like"/>
    <property type="match status" value="1"/>
</dbReference>
<feature type="transmembrane region" description="Helical" evidence="4">
    <location>
        <begin position="232"/>
        <end position="250"/>
    </location>
</feature>
<feature type="transmembrane region" description="Helical" evidence="4">
    <location>
        <begin position="108"/>
        <end position="128"/>
    </location>
</feature>
<gene>
    <name evidence="6" type="ORF">ACFQ2X_14670</name>
</gene>
<dbReference type="InterPro" id="IPR009057">
    <property type="entry name" value="Homeodomain-like_sf"/>
</dbReference>
<feature type="transmembrane region" description="Helical" evidence="4">
    <location>
        <begin position="189"/>
        <end position="212"/>
    </location>
</feature>
<reference evidence="7" key="1">
    <citation type="journal article" date="2019" name="Int. J. Syst. Evol. Microbiol.">
        <title>The Global Catalogue of Microorganisms (GCM) 10K type strain sequencing project: providing services to taxonomists for standard genome sequencing and annotation.</title>
        <authorList>
            <consortium name="The Broad Institute Genomics Platform"/>
            <consortium name="The Broad Institute Genome Sequencing Center for Infectious Disease"/>
            <person name="Wu L."/>
            <person name="Ma J."/>
        </authorList>
    </citation>
    <scope>NUCLEOTIDE SEQUENCE [LARGE SCALE GENOMIC DNA]</scope>
    <source>
        <strain evidence="7">CCUG 54356</strain>
    </source>
</reference>
<keyword evidence="4" id="KW-1133">Transmembrane helix</keyword>
<proteinExistence type="predicted"/>
<feature type="transmembrane region" description="Helical" evidence="4">
    <location>
        <begin position="75"/>
        <end position="96"/>
    </location>
</feature>
<evidence type="ECO:0000259" key="5">
    <source>
        <dbReference type="PROSITE" id="PS01124"/>
    </source>
</evidence>
<dbReference type="PRINTS" id="PR00032">
    <property type="entry name" value="HTHARAC"/>
</dbReference>
<dbReference type="PANTHER" id="PTHR43280">
    <property type="entry name" value="ARAC-FAMILY TRANSCRIPTIONAL REGULATOR"/>
    <property type="match status" value="1"/>
</dbReference>
<keyword evidence="1" id="KW-0805">Transcription regulation</keyword>
<protein>
    <submittedName>
        <fullName evidence="6">Helix-turn-helix domain-containing protein</fullName>
    </submittedName>
</protein>
<dbReference type="Pfam" id="PF12833">
    <property type="entry name" value="HTH_18"/>
    <property type="match status" value="1"/>
</dbReference>
<dbReference type="EMBL" id="JBHTLR010000019">
    <property type="protein sequence ID" value="MFD1217848.1"/>
    <property type="molecule type" value="Genomic_DNA"/>
</dbReference>
<dbReference type="Gene3D" id="1.10.10.60">
    <property type="entry name" value="Homeodomain-like"/>
    <property type="match status" value="2"/>
</dbReference>
<feature type="transmembrane region" description="Helical" evidence="4">
    <location>
        <begin position="38"/>
        <end position="59"/>
    </location>
</feature>
<dbReference type="PANTHER" id="PTHR43280:SF29">
    <property type="entry name" value="ARAC-FAMILY TRANSCRIPTIONAL REGULATOR"/>
    <property type="match status" value="1"/>
</dbReference>
<keyword evidence="7" id="KW-1185">Reference proteome</keyword>
<keyword evidence="4" id="KW-0812">Transmembrane</keyword>
<comment type="caution">
    <text evidence="6">The sequence shown here is derived from an EMBL/GenBank/DDBJ whole genome shotgun (WGS) entry which is preliminary data.</text>
</comment>
<dbReference type="InterPro" id="IPR018062">
    <property type="entry name" value="HTH_AraC-typ_CS"/>
</dbReference>
<feature type="transmembrane region" description="Helical" evidence="4">
    <location>
        <begin position="148"/>
        <end position="168"/>
    </location>
</feature>
<feature type="transmembrane region" description="Helical" evidence="4">
    <location>
        <begin position="6"/>
        <end position="26"/>
    </location>
</feature>